<evidence type="ECO:0000256" key="5">
    <source>
        <dbReference type="ARBA" id="ARBA00022833"/>
    </source>
</evidence>
<gene>
    <name evidence="8" type="ORF">BSZ36_15085</name>
</gene>
<evidence type="ECO:0000256" key="1">
    <source>
        <dbReference type="ARBA" id="ARBA00001947"/>
    </source>
</evidence>
<evidence type="ECO:0000313" key="8">
    <source>
        <dbReference type="EMBL" id="OZC04763.1"/>
    </source>
</evidence>
<dbReference type="GO" id="GO:0004222">
    <property type="term" value="F:metalloendopeptidase activity"/>
    <property type="evidence" value="ECO:0007669"/>
    <property type="project" value="TreeGrafter"/>
</dbReference>
<dbReference type="EMBL" id="MQWB01000001">
    <property type="protein sequence ID" value="OZC04763.1"/>
    <property type="molecule type" value="Genomic_DNA"/>
</dbReference>
<evidence type="ECO:0000259" key="7">
    <source>
        <dbReference type="Pfam" id="PF01551"/>
    </source>
</evidence>
<keyword evidence="2" id="KW-0645">Protease</keyword>
<comment type="cofactor">
    <cofactor evidence="1">
        <name>Zn(2+)</name>
        <dbReference type="ChEBI" id="CHEBI:29105"/>
    </cofactor>
</comment>
<evidence type="ECO:0000256" key="4">
    <source>
        <dbReference type="ARBA" id="ARBA00022801"/>
    </source>
</evidence>
<evidence type="ECO:0000256" key="3">
    <source>
        <dbReference type="ARBA" id="ARBA00022723"/>
    </source>
</evidence>
<dbReference type="Gene3D" id="2.70.70.10">
    <property type="entry name" value="Glucose Permease (Domain IIA)"/>
    <property type="match status" value="1"/>
</dbReference>
<protein>
    <recommendedName>
        <fullName evidence="7">M23ase beta-sheet core domain-containing protein</fullName>
    </recommendedName>
</protein>
<keyword evidence="3" id="KW-0479">Metal-binding</keyword>
<dbReference type="FunCoup" id="A0A259U419">
    <property type="interactions" value="107"/>
</dbReference>
<reference evidence="8 9" key="1">
    <citation type="submission" date="2016-11" db="EMBL/GenBank/DDBJ databases">
        <title>Study of marine rhodopsin-containing bacteria.</title>
        <authorList>
            <person name="Yoshizawa S."/>
            <person name="Kumagai Y."/>
            <person name="Kogure K."/>
        </authorList>
    </citation>
    <scope>NUCLEOTIDE SEQUENCE [LARGE SCALE GENOMIC DNA]</scope>
    <source>
        <strain evidence="8 9">SG-29</strain>
    </source>
</reference>
<keyword evidence="4" id="KW-0378">Hydrolase</keyword>
<sequence length="235" mass="25320">MTRRRSNGSKTARPLWFFRTLDSSHLGLPLLTPARMRAFLAVAVLCLPLLAMSSRPAAERTPEAGARPLAQDTIPVVLTRDALRFSVDRLVIPVAGIAPGDLENSFRSPRSGGRVHNSIDIMAPHGTPVLAVSDGEVTRRTRNRLGGITLYLTSPDGDYDFYYAHLSRYASGATVGSLVQQGDTLGFVGTTGNARAPHLHFQILHKAGRGRGTPVNPYTVLKGSTLIPRSSTVRG</sequence>
<dbReference type="AlphaFoldDB" id="A0A259U419"/>
<dbReference type="InterPro" id="IPR050570">
    <property type="entry name" value="Cell_wall_metabolism_enzyme"/>
</dbReference>
<keyword evidence="5" id="KW-0862">Zinc</keyword>
<dbReference type="InterPro" id="IPR016047">
    <property type="entry name" value="M23ase_b-sheet_dom"/>
</dbReference>
<dbReference type="PANTHER" id="PTHR21666:SF288">
    <property type="entry name" value="CELL DIVISION PROTEIN YTFB"/>
    <property type="match status" value="1"/>
</dbReference>
<dbReference type="GO" id="GO:0046872">
    <property type="term" value="F:metal ion binding"/>
    <property type="evidence" value="ECO:0007669"/>
    <property type="project" value="UniProtKB-KW"/>
</dbReference>
<dbReference type="PANTHER" id="PTHR21666">
    <property type="entry name" value="PEPTIDASE-RELATED"/>
    <property type="match status" value="1"/>
</dbReference>
<keyword evidence="9" id="KW-1185">Reference proteome</keyword>
<dbReference type="InterPro" id="IPR011055">
    <property type="entry name" value="Dup_hybrid_motif"/>
</dbReference>
<evidence type="ECO:0000256" key="6">
    <source>
        <dbReference type="ARBA" id="ARBA00023049"/>
    </source>
</evidence>
<dbReference type="InParanoid" id="A0A259U419"/>
<dbReference type="CDD" id="cd12797">
    <property type="entry name" value="M23_peptidase"/>
    <property type="match status" value="1"/>
</dbReference>
<comment type="caution">
    <text evidence="8">The sequence shown here is derived from an EMBL/GenBank/DDBJ whole genome shotgun (WGS) entry which is preliminary data.</text>
</comment>
<dbReference type="Proteomes" id="UP000216446">
    <property type="component" value="Unassembled WGS sequence"/>
</dbReference>
<organism evidence="8 9">
    <name type="scientific">Rubricoccus marinus</name>
    <dbReference type="NCBI Taxonomy" id="716817"/>
    <lineage>
        <taxon>Bacteria</taxon>
        <taxon>Pseudomonadati</taxon>
        <taxon>Rhodothermota</taxon>
        <taxon>Rhodothermia</taxon>
        <taxon>Rhodothermales</taxon>
        <taxon>Rubricoccaceae</taxon>
        <taxon>Rubricoccus</taxon>
    </lineage>
</organism>
<keyword evidence="6" id="KW-0482">Metalloprotease</keyword>
<dbReference type="GO" id="GO:0006508">
    <property type="term" value="P:proteolysis"/>
    <property type="evidence" value="ECO:0007669"/>
    <property type="project" value="UniProtKB-KW"/>
</dbReference>
<evidence type="ECO:0000313" key="9">
    <source>
        <dbReference type="Proteomes" id="UP000216446"/>
    </source>
</evidence>
<proteinExistence type="predicted"/>
<name>A0A259U419_9BACT</name>
<dbReference type="SUPFAM" id="SSF51261">
    <property type="entry name" value="Duplicated hybrid motif"/>
    <property type="match status" value="1"/>
</dbReference>
<feature type="domain" description="M23ase beta-sheet core" evidence="7">
    <location>
        <begin position="115"/>
        <end position="217"/>
    </location>
</feature>
<accession>A0A259U419</accession>
<evidence type="ECO:0000256" key="2">
    <source>
        <dbReference type="ARBA" id="ARBA00022670"/>
    </source>
</evidence>
<dbReference type="Pfam" id="PF01551">
    <property type="entry name" value="Peptidase_M23"/>
    <property type="match status" value="1"/>
</dbReference>